<dbReference type="PIRSF" id="PIRSF015855">
    <property type="entry name" value="TypeIII_Mtase_mKpnI"/>
    <property type="match status" value="1"/>
</dbReference>
<dbReference type="EC" id="2.1.1.72" evidence="2"/>
<name>I4E4Z5_NEIME</name>
<evidence type="ECO:0000256" key="2">
    <source>
        <dbReference type="ARBA" id="ARBA00011900"/>
    </source>
</evidence>
<dbReference type="Pfam" id="PF01555">
    <property type="entry name" value="N6_N4_Mtase"/>
    <property type="match status" value="1"/>
</dbReference>
<evidence type="ECO:0000259" key="7">
    <source>
        <dbReference type="Pfam" id="PF01555"/>
    </source>
</evidence>
<dbReference type="REBASE" id="49670">
    <property type="entry name" value="M.Nme522ORF870P"/>
</dbReference>
<organism evidence="8">
    <name type="scientific">Neisseria meningitidis alpha522</name>
    <dbReference type="NCBI Taxonomy" id="996307"/>
    <lineage>
        <taxon>Bacteria</taxon>
        <taxon>Pseudomonadati</taxon>
        <taxon>Pseudomonadota</taxon>
        <taxon>Betaproteobacteria</taxon>
        <taxon>Neisseriales</taxon>
        <taxon>Neisseriaceae</taxon>
        <taxon>Neisseria</taxon>
    </lineage>
</organism>
<comment type="catalytic activity">
    <reaction evidence="6">
        <text>a 2'-deoxyadenosine in DNA + S-adenosyl-L-methionine = an N(6)-methyl-2'-deoxyadenosine in DNA + S-adenosyl-L-homocysteine + H(+)</text>
        <dbReference type="Rhea" id="RHEA:15197"/>
        <dbReference type="Rhea" id="RHEA-COMP:12418"/>
        <dbReference type="Rhea" id="RHEA-COMP:12419"/>
        <dbReference type="ChEBI" id="CHEBI:15378"/>
        <dbReference type="ChEBI" id="CHEBI:57856"/>
        <dbReference type="ChEBI" id="CHEBI:59789"/>
        <dbReference type="ChEBI" id="CHEBI:90615"/>
        <dbReference type="ChEBI" id="CHEBI:90616"/>
        <dbReference type="EC" id="2.1.1.72"/>
    </reaction>
</comment>
<reference evidence="8" key="1">
    <citation type="submission" date="2011-03" db="EMBL/GenBank/DDBJ databases">
        <title>Draft genome of Neisseria meningitidis strain alpha522.</title>
        <authorList>
            <person name="Schoen C."/>
            <person name="Blom J."/>
        </authorList>
    </citation>
    <scope>NUCLEOTIDE SEQUENCE</scope>
    <source>
        <strain evidence="8">Alpha522</strain>
    </source>
</reference>
<keyword evidence="4 8" id="KW-0808">Transferase</keyword>
<evidence type="ECO:0000313" key="8">
    <source>
        <dbReference type="EMBL" id="CCA44411.1"/>
    </source>
</evidence>
<dbReference type="Gene3D" id="3.40.50.150">
    <property type="entry name" value="Vaccinia Virus protein VP39"/>
    <property type="match status" value="1"/>
</dbReference>
<dbReference type="InterPro" id="IPR002295">
    <property type="entry name" value="N4/N6-MTase_EcoPI_Mod-like"/>
</dbReference>
<proteinExistence type="inferred from homology"/>
<keyword evidence="3 8" id="KW-0489">Methyltransferase</keyword>
<evidence type="ECO:0000256" key="1">
    <source>
        <dbReference type="ARBA" id="ARBA00006594"/>
    </source>
</evidence>
<evidence type="ECO:0000256" key="4">
    <source>
        <dbReference type="ARBA" id="ARBA00022679"/>
    </source>
</evidence>
<gene>
    <name evidence="8" type="ORF">NMALPHA522_0870</name>
</gene>
<evidence type="ECO:0000256" key="3">
    <source>
        <dbReference type="ARBA" id="ARBA00022603"/>
    </source>
</evidence>
<feature type="domain" description="DNA methylase N-4/N-6" evidence="7">
    <location>
        <begin position="111"/>
        <end position="423"/>
    </location>
</feature>
<sequence>MADKAPRKAKKFILNAITASQPASQPASQLYTKLTRKRQEIFFNQTLAFDEIDRLFDAKAFSKFSRYTADGKQAVGEIKRHSDGTPAENLIIKGNNLIALHSLAKQFKGKVKLIYIDPPYNTGNDGFKYNDKFNHSTWLTFMKNRLEIAKELLMKDGSIFVSIDDNEQAYLKILMDEVFGNENFICNFIWEKKTGASDAKQIATITEFVLCYSKNFKTVKLNKNTFSYDTERYKLSDKFEQERGKYYIDNLDRGGLQYSDSLNFAIQCPDGTFTYPNGRTEFVNDGWIWKWSKNKIDWAITNGFLEFRKSKSKKSGWSVCYKNYMLVDNENKPIERSAPYKNLIQDILNTHATDELKKLFGSKVFTTPKPESLLQYLIQIATSESDIVLDYHLGSGTTAAVAHKMNRQYIGIEQMDYIETLAVERLKKVIDGEQGGISKAVNWQGGGEFVYAELAPFNETAKQQILACEDSDGIKTLFEGLCERYFLKYNVSINEFSQTIQEPEFQSLPLDEQKQMVLEMLDLNQMYVSLSEMDDEQFAGCLNDDDKALSRAFYQTEKKDGE</sequence>
<protein>
    <recommendedName>
        <fullName evidence="2">site-specific DNA-methyltransferase (adenine-specific)</fullName>
        <ecNumber evidence="2">2.1.1.72</ecNumber>
    </recommendedName>
</protein>
<dbReference type="SUPFAM" id="SSF53335">
    <property type="entry name" value="S-adenosyl-L-methionine-dependent methyltransferases"/>
    <property type="match status" value="1"/>
</dbReference>
<accession>I4E4Z5</accession>
<dbReference type="EMBL" id="FR845709">
    <property type="protein sequence ID" value="CCA44411.1"/>
    <property type="molecule type" value="Genomic_DNA"/>
</dbReference>
<dbReference type="GO" id="GO:0003677">
    <property type="term" value="F:DNA binding"/>
    <property type="evidence" value="ECO:0007669"/>
    <property type="project" value="InterPro"/>
</dbReference>
<dbReference type="InterPro" id="IPR001091">
    <property type="entry name" value="RM_Methyltransferase"/>
</dbReference>
<dbReference type="PRINTS" id="PR00508">
    <property type="entry name" value="S21N4MTFRASE"/>
</dbReference>
<evidence type="ECO:0000256" key="5">
    <source>
        <dbReference type="ARBA" id="ARBA00022691"/>
    </source>
</evidence>
<dbReference type="InterPro" id="IPR002941">
    <property type="entry name" value="DNA_methylase_N4/N6"/>
</dbReference>
<dbReference type="InterPro" id="IPR002052">
    <property type="entry name" value="DNA_methylase_N6_adenine_CS"/>
</dbReference>
<dbReference type="PROSITE" id="PS00092">
    <property type="entry name" value="N6_MTASE"/>
    <property type="match status" value="1"/>
</dbReference>
<dbReference type="InterPro" id="IPR029063">
    <property type="entry name" value="SAM-dependent_MTases_sf"/>
</dbReference>
<keyword evidence="5" id="KW-0949">S-adenosyl-L-methionine</keyword>
<dbReference type="AlphaFoldDB" id="I4E4Z5"/>
<dbReference type="GO" id="GO:0032259">
    <property type="term" value="P:methylation"/>
    <property type="evidence" value="ECO:0007669"/>
    <property type="project" value="UniProtKB-KW"/>
</dbReference>
<dbReference type="GO" id="GO:0008170">
    <property type="term" value="F:N-methyltransferase activity"/>
    <property type="evidence" value="ECO:0007669"/>
    <property type="project" value="InterPro"/>
</dbReference>
<dbReference type="GO" id="GO:0009007">
    <property type="term" value="F:site-specific DNA-methyltransferase (adenine-specific) activity"/>
    <property type="evidence" value="ECO:0007669"/>
    <property type="project" value="UniProtKB-EC"/>
</dbReference>
<comment type="similarity">
    <text evidence="1">Belongs to the N(4)/N(6)-methyltransferase family.</text>
</comment>
<evidence type="ECO:0000256" key="6">
    <source>
        <dbReference type="ARBA" id="ARBA00047942"/>
    </source>
</evidence>